<dbReference type="SUPFAM" id="SSF103481">
    <property type="entry name" value="Multidrug resistance efflux transporter EmrE"/>
    <property type="match status" value="1"/>
</dbReference>
<name>A0A6C0CWX3_9ZZZZ</name>
<dbReference type="EMBL" id="MN739500">
    <property type="protein sequence ID" value="QHT08672.1"/>
    <property type="molecule type" value="Genomic_DNA"/>
</dbReference>
<keyword evidence="1" id="KW-0472">Membrane</keyword>
<reference evidence="2" key="1">
    <citation type="journal article" date="2020" name="Nature">
        <title>Giant virus diversity and host interactions through global metagenomics.</title>
        <authorList>
            <person name="Schulz F."/>
            <person name="Roux S."/>
            <person name="Paez-Espino D."/>
            <person name="Jungbluth S."/>
            <person name="Walsh D.A."/>
            <person name="Denef V.J."/>
            <person name="McMahon K.D."/>
            <person name="Konstantinidis K.T."/>
            <person name="Eloe-Fadrosh E.A."/>
            <person name="Kyrpides N.C."/>
            <person name="Woyke T."/>
        </authorList>
    </citation>
    <scope>NUCLEOTIDE SEQUENCE</scope>
    <source>
        <strain evidence="2">GVMAG-M-3300023109-53</strain>
    </source>
</reference>
<accession>A0A6C0CWX3</accession>
<feature type="transmembrane region" description="Helical" evidence="1">
    <location>
        <begin position="6"/>
        <end position="25"/>
    </location>
</feature>
<evidence type="ECO:0008006" key="3">
    <source>
        <dbReference type="Google" id="ProtNLM"/>
    </source>
</evidence>
<organism evidence="2">
    <name type="scientific">viral metagenome</name>
    <dbReference type="NCBI Taxonomy" id="1070528"/>
    <lineage>
        <taxon>unclassified sequences</taxon>
        <taxon>metagenomes</taxon>
        <taxon>organismal metagenomes</taxon>
    </lineage>
</organism>
<dbReference type="InterPro" id="IPR037185">
    <property type="entry name" value="EmrE-like"/>
</dbReference>
<dbReference type="AlphaFoldDB" id="A0A6C0CWX3"/>
<protein>
    <recommendedName>
        <fullName evidence="3">EamA domain-containing protein</fullName>
    </recommendedName>
</protein>
<feature type="transmembrane region" description="Helical" evidence="1">
    <location>
        <begin position="95"/>
        <end position="111"/>
    </location>
</feature>
<proteinExistence type="predicted"/>
<evidence type="ECO:0000313" key="2">
    <source>
        <dbReference type="EMBL" id="QHT08672.1"/>
    </source>
</evidence>
<evidence type="ECO:0000256" key="1">
    <source>
        <dbReference type="SAM" id="Phobius"/>
    </source>
</evidence>
<keyword evidence="1" id="KW-1133">Transmembrane helix</keyword>
<feature type="transmembrane region" description="Helical" evidence="1">
    <location>
        <begin position="37"/>
        <end position="57"/>
    </location>
</feature>
<keyword evidence="1" id="KW-0812">Transmembrane</keyword>
<feature type="transmembrane region" description="Helical" evidence="1">
    <location>
        <begin position="63"/>
        <end position="86"/>
    </location>
</feature>
<sequence>MISNEQLILFFVIMAFTEISAQFLLKKGADHKSHFNIYFILGLLAILITYIFLYMVMRTGKHIAIIHAIHHTSIAVVIALGAFFIFSQKLDLKQLFALSLVITGTFILATSENGHHH</sequence>
<dbReference type="Gene3D" id="1.10.3730.20">
    <property type="match status" value="1"/>
</dbReference>